<keyword evidence="4" id="KW-1185">Reference proteome</keyword>
<evidence type="ECO:0000313" key="4">
    <source>
        <dbReference type="Proteomes" id="UP000001880"/>
    </source>
</evidence>
<protein>
    <submittedName>
        <fullName evidence="3">Arrestin-like protein</fullName>
    </submittedName>
</protein>
<gene>
    <name evidence="3" type="ordered locus">Hoch_3105</name>
</gene>
<proteinExistence type="predicted"/>
<dbReference type="AlphaFoldDB" id="D0LSB0"/>
<feature type="compositionally biased region" description="Low complexity" evidence="1">
    <location>
        <begin position="335"/>
        <end position="365"/>
    </location>
</feature>
<feature type="region of interest" description="Disordered" evidence="1">
    <location>
        <begin position="332"/>
        <end position="365"/>
    </location>
</feature>
<sequence>MATTAKDELWIELDEPHRDYAAGDTVRGRVHLRAPSGVCNKVSLARCWRAHGRREPEEGGRLEMDLHEGTLPARAEHVFPFALPLTPGPFSYDGALLRIEHVITATFDRAFERDLHADTSVRVVPGHEPPPPPDMPFGVAAKSEHKNGSISAGCGVMVLVVAALLGWSLSMVVGVVVSLFSVGLFFEAARQALVAKKLGRVAAELGGDLRAPGDALPVSVTLSPEKPVEVHEVTATLICRELLAAENSKSNPQVQELHRQRVVLHAGGRVPGGEPTALRATLRIPEKPLYSFFANTLDLQWLVELHVDIKGWPDWEDTLHFRVWPSGPNAPVPPRAGASAATAERAADPAAPAPNPAAAAGQDAAPARAADDAAALIAGARAVLHEARAGEERQQRVQALLGRDYRFALVIARVESSSVASARYRDGRTITGTVADSEVAVRVRFPASRNAELDALAPGATLALAARSVTWESFADVLLLEA</sequence>
<dbReference type="EMBL" id="CP001804">
    <property type="protein sequence ID" value="ACY15609.1"/>
    <property type="molecule type" value="Genomic_DNA"/>
</dbReference>
<name>D0LSB0_HALO1</name>
<evidence type="ECO:0000256" key="2">
    <source>
        <dbReference type="SAM" id="Phobius"/>
    </source>
</evidence>
<organism evidence="3 4">
    <name type="scientific">Haliangium ochraceum (strain DSM 14365 / JCM 11303 / SMP-2)</name>
    <dbReference type="NCBI Taxonomy" id="502025"/>
    <lineage>
        <taxon>Bacteria</taxon>
        <taxon>Pseudomonadati</taxon>
        <taxon>Myxococcota</taxon>
        <taxon>Polyangia</taxon>
        <taxon>Haliangiales</taxon>
        <taxon>Kofleriaceae</taxon>
        <taxon>Haliangium</taxon>
    </lineage>
</organism>
<keyword evidence="2" id="KW-0812">Transmembrane</keyword>
<dbReference type="KEGG" id="hoh:Hoch_3105"/>
<dbReference type="RefSeq" id="WP_012828209.1">
    <property type="nucleotide sequence ID" value="NC_013440.1"/>
</dbReference>
<evidence type="ECO:0000256" key="1">
    <source>
        <dbReference type="SAM" id="MobiDB-lite"/>
    </source>
</evidence>
<dbReference type="Proteomes" id="UP000001880">
    <property type="component" value="Chromosome"/>
</dbReference>
<keyword evidence="2" id="KW-0472">Membrane</keyword>
<reference evidence="3 4" key="1">
    <citation type="journal article" date="2010" name="Stand. Genomic Sci.">
        <title>Complete genome sequence of Haliangium ochraceum type strain (SMP-2).</title>
        <authorList>
            <consortium name="US DOE Joint Genome Institute (JGI-PGF)"/>
            <person name="Ivanova N."/>
            <person name="Daum C."/>
            <person name="Lang E."/>
            <person name="Abt B."/>
            <person name="Kopitz M."/>
            <person name="Saunders E."/>
            <person name="Lapidus A."/>
            <person name="Lucas S."/>
            <person name="Glavina Del Rio T."/>
            <person name="Nolan M."/>
            <person name="Tice H."/>
            <person name="Copeland A."/>
            <person name="Cheng J.F."/>
            <person name="Chen F."/>
            <person name="Bruce D."/>
            <person name="Goodwin L."/>
            <person name="Pitluck S."/>
            <person name="Mavromatis K."/>
            <person name="Pati A."/>
            <person name="Mikhailova N."/>
            <person name="Chen A."/>
            <person name="Palaniappan K."/>
            <person name="Land M."/>
            <person name="Hauser L."/>
            <person name="Chang Y.J."/>
            <person name="Jeffries C.D."/>
            <person name="Detter J.C."/>
            <person name="Brettin T."/>
            <person name="Rohde M."/>
            <person name="Goker M."/>
            <person name="Bristow J."/>
            <person name="Markowitz V."/>
            <person name="Eisen J.A."/>
            <person name="Hugenholtz P."/>
            <person name="Kyrpides N.C."/>
            <person name="Klenk H.P."/>
        </authorList>
    </citation>
    <scope>NUCLEOTIDE SEQUENCE [LARGE SCALE GENOMIC DNA]</scope>
    <source>
        <strain evidence="4">DSM 14365 / CIP 107738 / JCM 11303 / AJ 13395 / SMP-2</strain>
    </source>
</reference>
<dbReference type="HOGENOM" id="CLU_565926_0_0_7"/>
<keyword evidence="2" id="KW-1133">Transmembrane helix</keyword>
<dbReference type="OrthoDB" id="263784at2"/>
<feature type="transmembrane region" description="Helical" evidence="2">
    <location>
        <begin position="156"/>
        <end position="186"/>
    </location>
</feature>
<evidence type="ECO:0000313" key="3">
    <source>
        <dbReference type="EMBL" id="ACY15609.1"/>
    </source>
</evidence>
<accession>D0LSB0</accession>